<evidence type="ECO:0008006" key="5">
    <source>
        <dbReference type="Google" id="ProtNLM"/>
    </source>
</evidence>
<comment type="caution">
    <text evidence="3">The sequence shown here is derived from an EMBL/GenBank/DDBJ whole genome shotgun (WGS) entry which is preliminary data.</text>
</comment>
<feature type="chain" id="PRO_5046773384" description="Secreted protein" evidence="2">
    <location>
        <begin position="23"/>
        <end position="93"/>
    </location>
</feature>
<keyword evidence="4" id="KW-1185">Reference proteome</keyword>
<keyword evidence="2" id="KW-0732">Signal</keyword>
<name>A0ABR2IAH4_9PEZI</name>
<evidence type="ECO:0000313" key="3">
    <source>
        <dbReference type="EMBL" id="KAK8859945.1"/>
    </source>
</evidence>
<feature type="region of interest" description="Disordered" evidence="1">
    <location>
        <begin position="70"/>
        <end position="93"/>
    </location>
</feature>
<feature type="signal peptide" evidence="2">
    <location>
        <begin position="1"/>
        <end position="22"/>
    </location>
</feature>
<organism evidence="3 4">
    <name type="scientific">Apiospora arundinis</name>
    <dbReference type="NCBI Taxonomy" id="335852"/>
    <lineage>
        <taxon>Eukaryota</taxon>
        <taxon>Fungi</taxon>
        <taxon>Dikarya</taxon>
        <taxon>Ascomycota</taxon>
        <taxon>Pezizomycotina</taxon>
        <taxon>Sordariomycetes</taxon>
        <taxon>Xylariomycetidae</taxon>
        <taxon>Amphisphaeriales</taxon>
        <taxon>Apiosporaceae</taxon>
        <taxon>Apiospora</taxon>
    </lineage>
</organism>
<evidence type="ECO:0000313" key="4">
    <source>
        <dbReference type="Proteomes" id="UP001390339"/>
    </source>
</evidence>
<dbReference type="Proteomes" id="UP001390339">
    <property type="component" value="Unassembled WGS sequence"/>
</dbReference>
<gene>
    <name evidence="3" type="ORF">PGQ11_010679</name>
</gene>
<protein>
    <recommendedName>
        <fullName evidence="5">Secreted protein</fullName>
    </recommendedName>
</protein>
<reference evidence="3 4" key="1">
    <citation type="journal article" date="2024" name="IMA Fungus">
        <title>Apiospora arundinis, a panoply of carbohydrate-active enzymes and secondary metabolites.</title>
        <authorList>
            <person name="Sorensen T."/>
            <person name="Petersen C."/>
            <person name="Muurmann A.T."/>
            <person name="Christiansen J.V."/>
            <person name="Brundto M.L."/>
            <person name="Overgaard C.K."/>
            <person name="Boysen A.T."/>
            <person name="Wollenberg R.D."/>
            <person name="Larsen T.O."/>
            <person name="Sorensen J.L."/>
            <person name="Nielsen K.L."/>
            <person name="Sondergaard T.E."/>
        </authorList>
    </citation>
    <scope>NUCLEOTIDE SEQUENCE [LARGE SCALE GENOMIC DNA]</scope>
    <source>
        <strain evidence="3 4">AAU 773</strain>
    </source>
</reference>
<dbReference type="EMBL" id="JAPCWZ010000006">
    <property type="protein sequence ID" value="KAK8859945.1"/>
    <property type="molecule type" value="Genomic_DNA"/>
</dbReference>
<accession>A0ABR2IAH4</accession>
<evidence type="ECO:0000256" key="2">
    <source>
        <dbReference type="SAM" id="SignalP"/>
    </source>
</evidence>
<evidence type="ECO:0000256" key="1">
    <source>
        <dbReference type="SAM" id="MobiDB-lite"/>
    </source>
</evidence>
<sequence length="93" mass="9806">MGSNGNMLLVAVFVLLRGLTTQRRGNWARSRPVRQALSSWKAELRAGGIHVAIGTGGGGAYGPRACQGSVRADVSPESPALHQSVHRETAQNT</sequence>
<proteinExistence type="predicted"/>